<dbReference type="PANTHER" id="PTHR32089">
    <property type="entry name" value="METHYL-ACCEPTING CHEMOTAXIS PROTEIN MCPB"/>
    <property type="match status" value="1"/>
</dbReference>
<evidence type="ECO:0000256" key="7">
    <source>
        <dbReference type="PROSITE-ProRule" id="PRU00284"/>
    </source>
</evidence>
<dbReference type="CDD" id="cd11386">
    <property type="entry name" value="MCP_signal"/>
    <property type="match status" value="1"/>
</dbReference>
<evidence type="ECO:0000256" key="1">
    <source>
        <dbReference type="ARBA" id="ARBA00004141"/>
    </source>
</evidence>
<dbReference type="GO" id="GO:0007165">
    <property type="term" value="P:signal transduction"/>
    <property type="evidence" value="ECO:0007669"/>
    <property type="project" value="UniProtKB-KW"/>
</dbReference>
<comment type="caution">
    <text evidence="11">The sequence shown here is derived from an EMBL/GenBank/DDBJ whole genome shotgun (WGS) entry which is preliminary data.</text>
</comment>
<dbReference type="SMART" id="SM00283">
    <property type="entry name" value="MA"/>
    <property type="match status" value="1"/>
</dbReference>
<dbReference type="OrthoDB" id="2489132at2"/>
<dbReference type="PROSITE" id="PS50906">
    <property type="entry name" value="NIT"/>
    <property type="match status" value="1"/>
</dbReference>
<keyword evidence="5 7" id="KW-0807">Transducer</keyword>
<evidence type="ECO:0000256" key="6">
    <source>
        <dbReference type="ARBA" id="ARBA00029447"/>
    </source>
</evidence>
<dbReference type="InterPro" id="IPR004089">
    <property type="entry name" value="MCPsignal_dom"/>
</dbReference>
<evidence type="ECO:0000256" key="8">
    <source>
        <dbReference type="SAM" id="Phobius"/>
    </source>
</evidence>
<dbReference type="EMBL" id="ANIE01000004">
    <property type="protein sequence ID" value="KEF31812.1"/>
    <property type="molecule type" value="Genomic_DNA"/>
</dbReference>
<keyword evidence="3 8" id="KW-1133">Transmembrane helix</keyword>
<dbReference type="GO" id="GO:0006935">
    <property type="term" value="P:chemotaxis"/>
    <property type="evidence" value="ECO:0007669"/>
    <property type="project" value="UniProtKB-ARBA"/>
</dbReference>
<dbReference type="STRING" id="1137280.D777_01498"/>
<feature type="domain" description="NIT" evidence="10">
    <location>
        <begin position="53"/>
        <end position="308"/>
    </location>
</feature>
<keyword evidence="12" id="KW-1185">Reference proteome</keyword>
<reference evidence="11 12" key="1">
    <citation type="submission" date="2012-12" db="EMBL/GenBank/DDBJ databases">
        <title>Genome assembly of Marinobacter sp. AK21.</title>
        <authorList>
            <person name="Khatri I."/>
            <person name="Kumar R."/>
            <person name="Vaidya B."/>
            <person name="Subramanian S."/>
            <person name="Pinnaka A."/>
        </authorList>
    </citation>
    <scope>NUCLEOTIDE SEQUENCE [LARGE SCALE GENOMIC DNA]</scope>
    <source>
        <strain evidence="11 12">AK21</strain>
    </source>
</reference>
<sequence>MNFLNNLSIRGKLVMLVIPALLVIAFLAGDSIRRNANVLNDMHQLQAMATLARLGDPLVEELQRERGRSAVALASKAGAQGQADASRALNTQRAASDQALERYQQGIRELRSSTGFSSEIGKSLERFRQDIGTLDRLRAGVDRRQVSSAESAQRYTGLIMEIVNRIPLLVRQASDPELSRQISAYHALAGAAEMAGRERAVGAGLIRGGTFNLPTLSRISSLAGQQDALLRTAGSRLSADVREQILAFPQRHEAQAMQTMRETLMASPSGLYGLDSGDWFATSTDRIDAMNDIRSGLLTQIERLADSDVASAQQGLILASTIAAGAMLLVVSMMFMITRSIHRQVSGLLAGVRHAMDNKDLSSPVEVLSKDENGVIAAAVNELFGHFGRALLHIDRSSIQLATATEETSSTAGQNAEQVKHQQQQIEQVAAATEELSATSEEISSNVQQVAEASRRAMEKSQNGEKVLHASVSRIRNLARSVQDVNQVIAELEERSSSISDVVDVIRNVADQTNLLALNAAIEAARAGEHGRGFAVVADEVRALARQTHESTTQIEDIINSFKESTDSASRSITTAHTLANETSQQASEMETTFAEILTDVNGISDMATQIAASSEEQVAVTRELAGNMESISESAILALTGSQEITQVTAEQADLARQLQDLANQFRVPANSQAI</sequence>
<evidence type="ECO:0000313" key="12">
    <source>
        <dbReference type="Proteomes" id="UP000035057"/>
    </source>
</evidence>
<comment type="subcellular location">
    <subcellularLocation>
        <location evidence="1">Membrane</location>
        <topology evidence="1">Multi-pass membrane protein</topology>
    </subcellularLocation>
</comment>
<dbReference type="InterPro" id="IPR010910">
    <property type="entry name" value="Nitrate/nitrite_sensing_bac"/>
</dbReference>
<dbReference type="FunFam" id="1.10.287.950:FF:000001">
    <property type="entry name" value="Methyl-accepting chemotaxis sensory transducer"/>
    <property type="match status" value="1"/>
</dbReference>
<organism evidence="11 12">
    <name type="scientific">Marinobacter nitratireducens</name>
    <dbReference type="NCBI Taxonomy" id="1137280"/>
    <lineage>
        <taxon>Bacteria</taxon>
        <taxon>Pseudomonadati</taxon>
        <taxon>Pseudomonadota</taxon>
        <taxon>Gammaproteobacteria</taxon>
        <taxon>Pseudomonadales</taxon>
        <taxon>Marinobacteraceae</taxon>
        <taxon>Marinobacter</taxon>
    </lineage>
</organism>
<dbReference type="Proteomes" id="UP000035057">
    <property type="component" value="Unassembled WGS sequence"/>
</dbReference>
<evidence type="ECO:0000256" key="5">
    <source>
        <dbReference type="ARBA" id="ARBA00023224"/>
    </source>
</evidence>
<evidence type="ECO:0000256" key="4">
    <source>
        <dbReference type="ARBA" id="ARBA00023136"/>
    </source>
</evidence>
<gene>
    <name evidence="11" type="ORF">D777_01498</name>
</gene>
<protein>
    <submittedName>
        <fullName evidence="11">Methyl-accepting chemotaxis protein</fullName>
    </submittedName>
</protein>
<evidence type="ECO:0000259" key="9">
    <source>
        <dbReference type="PROSITE" id="PS50111"/>
    </source>
</evidence>
<dbReference type="PANTHER" id="PTHR32089:SF112">
    <property type="entry name" value="LYSOZYME-LIKE PROTEIN-RELATED"/>
    <property type="match status" value="1"/>
</dbReference>
<dbReference type="PROSITE" id="PS50111">
    <property type="entry name" value="CHEMOTAXIS_TRANSDUC_2"/>
    <property type="match status" value="1"/>
</dbReference>
<dbReference type="GO" id="GO:0016020">
    <property type="term" value="C:membrane"/>
    <property type="evidence" value="ECO:0007669"/>
    <property type="project" value="UniProtKB-SubCell"/>
</dbReference>
<dbReference type="PATRIC" id="fig|1137280.3.peg.1311"/>
<name>A0A072N3I4_9GAMM</name>
<dbReference type="SUPFAM" id="SSF58104">
    <property type="entry name" value="Methyl-accepting chemotaxis protein (MCP) signaling domain"/>
    <property type="match status" value="1"/>
</dbReference>
<dbReference type="InterPro" id="IPR013587">
    <property type="entry name" value="Nitrate/nitrite_sensing"/>
</dbReference>
<proteinExistence type="inferred from homology"/>
<dbReference type="RefSeq" id="WP_036129737.1">
    <property type="nucleotide sequence ID" value="NZ_ANIE01000004.1"/>
</dbReference>
<accession>A0A072N3I4</accession>
<keyword evidence="2 8" id="KW-0812">Transmembrane</keyword>
<evidence type="ECO:0000313" key="11">
    <source>
        <dbReference type="EMBL" id="KEF31812.1"/>
    </source>
</evidence>
<comment type="similarity">
    <text evidence="6">Belongs to the methyl-accepting chemotaxis (MCP) protein family.</text>
</comment>
<keyword evidence="4 8" id="KW-0472">Membrane</keyword>
<feature type="transmembrane region" description="Helical" evidence="8">
    <location>
        <begin position="316"/>
        <end position="337"/>
    </location>
</feature>
<dbReference type="Gene3D" id="1.10.287.950">
    <property type="entry name" value="Methyl-accepting chemotaxis protein"/>
    <property type="match status" value="1"/>
</dbReference>
<evidence type="ECO:0000256" key="2">
    <source>
        <dbReference type="ARBA" id="ARBA00022692"/>
    </source>
</evidence>
<evidence type="ECO:0000256" key="3">
    <source>
        <dbReference type="ARBA" id="ARBA00022989"/>
    </source>
</evidence>
<dbReference type="AlphaFoldDB" id="A0A072N3I4"/>
<feature type="domain" description="Methyl-accepting transducer" evidence="9">
    <location>
        <begin position="397"/>
        <end position="633"/>
    </location>
</feature>
<dbReference type="Pfam" id="PF00015">
    <property type="entry name" value="MCPsignal"/>
    <property type="match status" value="1"/>
</dbReference>
<dbReference type="Pfam" id="PF08376">
    <property type="entry name" value="NIT"/>
    <property type="match status" value="1"/>
</dbReference>
<evidence type="ECO:0000259" key="10">
    <source>
        <dbReference type="PROSITE" id="PS50906"/>
    </source>
</evidence>